<dbReference type="EMBL" id="FOJN01000014">
    <property type="protein sequence ID" value="SFA59586.1"/>
    <property type="molecule type" value="Genomic_DNA"/>
</dbReference>
<evidence type="ECO:0000256" key="3">
    <source>
        <dbReference type="ARBA" id="ARBA00023054"/>
    </source>
</evidence>
<gene>
    <name evidence="5" type="ORF">SAMN05444374_11415</name>
</gene>
<keyword evidence="3" id="KW-0175">Coiled coil</keyword>
<accession>A0A1I0U8N5</accession>
<dbReference type="AlphaFoldDB" id="A0A1I0U8N5"/>
<dbReference type="Proteomes" id="UP000182054">
    <property type="component" value="Unassembled WGS sequence"/>
</dbReference>
<organism evidence="5 6">
    <name type="scientific">Rhodococcoides kroppenstedtii</name>
    <dbReference type="NCBI Taxonomy" id="293050"/>
    <lineage>
        <taxon>Bacteria</taxon>
        <taxon>Bacillati</taxon>
        <taxon>Actinomycetota</taxon>
        <taxon>Actinomycetes</taxon>
        <taxon>Mycobacteriales</taxon>
        <taxon>Nocardiaceae</taxon>
        <taxon>Rhodococcoides</taxon>
    </lineage>
</organism>
<protein>
    <submittedName>
        <fullName evidence="5">DNA recombination protein RmuC</fullName>
    </submittedName>
</protein>
<evidence type="ECO:0000313" key="6">
    <source>
        <dbReference type="Proteomes" id="UP000182054"/>
    </source>
</evidence>
<dbReference type="GO" id="GO:0006310">
    <property type="term" value="P:DNA recombination"/>
    <property type="evidence" value="ECO:0007669"/>
    <property type="project" value="UniProtKB-KW"/>
</dbReference>
<sequence length="396" mass="42746">MLCAMTAVTALVVLVALAVGMALGWWLRSARGDVELARAGERLAAAAAGEDAVRRSLALLNEDAARRHSGAIGESIARVVDPLRDAVDALENHVRVAERDRASAYAGLTEQVAGMHRASRHLASQTDQLVTALRAPQIRGRWGEMQLERVVELAGMTKHCDFDTQVVGDGVRPDLVVRLAGGRSVVVDAKVPLVAFLDAAAETDPETVDRHLERHARHLRTHVDALADKKYWRAFDPSPEFVVLFVPGDPFLDAALTRDRGLLEHAFTRNVVLATPTTLVALLRTVAFTWRQESLAEDAAAVVALGRELYERLGTVGDHVDKVGSHLGKAVDAFNSAVGSLDNRVFVTARRLHEMSRFDGDPPTASTVDVRPRGVVRSATHTTAPSRHGHAAEASG</sequence>
<keyword evidence="4" id="KW-0233">DNA recombination</keyword>
<evidence type="ECO:0000313" key="5">
    <source>
        <dbReference type="EMBL" id="SFA59586.1"/>
    </source>
</evidence>
<evidence type="ECO:0000256" key="2">
    <source>
        <dbReference type="ARBA" id="ARBA00009840"/>
    </source>
</evidence>
<comment type="similarity">
    <text evidence="2">Belongs to the RmuC family.</text>
</comment>
<evidence type="ECO:0000256" key="1">
    <source>
        <dbReference type="ARBA" id="ARBA00003416"/>
    </source>
</evidence>
<dbReference type="PANTHER" id="PTHR30563">
    <property type="entry name" value="DNA RECOMBINATION PROTEIN RMUC"/>
    <property type="match status" value="1"/>
</dbReference>
<dbReference type="InterPro" id="IPR003798">
    <property type="entry name" value="DNA_recombination_RmuC"/>
</dbReference>
<comment type="function">
    <text evidence="1">Involved in DNA recombination.</text>
</comment>
<dbReference type="Pfam" id="PF02646">
    <property type="entry name" value="RmuC"/>
    <property type="match status" value="1"/>
</dbReference>
<reference evidence="5 6" key="1">
    <citation type="submission" date="2016-10" db="EMBL/GenBank/DDBJ databases">
        <authorList>
            <person name="de Groot N.N."/>
        </authorList>
    </citation>
    <scope>NUCLEOTIDE SEQUENCE [LARGE SCALE GENOMIC DNA]</scope>
    <source>
        <strain evidence="5 6">DSM 44908</strain>
    </source>
</reference>
<proteinExistence type="inferred from homology"/>
<evidence type="ECO:0000256" key="4">
    <source>
        <dbReference type="ARBA" id="ARBA00023172"/>
    </source>
</evidence>
<name>A0A1I0U8N5_9NOCA</name>
<dbReference type="PANTHER" id="PTHR30563:SF0">
    <property type="entry name" value="DNA RECOMBINATION PROTEIN RMUC"/>
    <property type="match status" value="1"/>
</dbReference>